<reference evidence="1" key="1">
    <citation type="submission" date="2021-03" db="EMBL/GenBank/DDBJ databases">
        <title>Draft genome sequence of rust myrtle Austropuccinia psidii MF-1, a brazilian biotype.</title>
        <authorList>
            <person name="Quecine M.C."/>
            <person name="Pachon D.M.R."/>
            <person name="Bonatelli M.L."/>
            <person name="Correr F.H."/>
            <person name="Franceschini L.M."/>
            <person name="Leite T.F."/>
            <person name="Margarido G.R.A."/>
            <person name="Almeida C.A."/>
            <person name="Ferrarezi J.A."/>
            <person name="Labate C.A."/>
        </authorList>
    </citation>
    <scope>NUCLEOTIDE SEQUENCE</scope>
    <source>
        <strain evidence="1">MF-1</strain>
    </source>
</reference>
<dbReference type="EMBL" id="AVOT02102134">
    <property type="protein sequence ID" value="MBW0578109.1"/>
    <property type="molecule type" value="Genomic_DNA"/>
</dbReference>
<dbReference type="Proteomes" id="UP000765509">
    <property type="component" value="Unassembled WGS sequence"/>
</dbReference>
<evidence type="ECO:0000313" key="1">
    <source>
        <dbReference type="EMBL" id="MBW0578109.1"/>
    </source>
</evidence>
<accession>A0A9Q3KE23</accession>
<organism evidence="1 2">
    <name type="scientific">Austropuccinia psidii MF-1</name>
    <dbReference type="NCBI Taxonomy" id="1389203"/>
    <lineage>
        <taxon>Eukaryota</taxon>
        <taxon>Fungi</taxon>
        <taxon>Dikarya</taxon>
        <taxon>Basidiomycota</taxon>
        <taxon>Pucciniomycotina</taxon>
        <taxon>Pucciniomycetes</taxon>
        <taxon>Pucciniales</taxon>
        <taxon>Sphaerophragmiaceae</taxon>
        <taxon>Austropuccinia</taxon>
    </lineage>
</organism>
<sequence>MNDVEAKVILDTGAFCTFVGKEYIQIITPQLKNHLLPIEGVQCSSASNNIHPFGILDANLCHIDARNHQQALELSTQGHVGTGGPPPPP</sequence>
<dbReference type="AlphaFoldDB" id="A0A9Q3KE23"/>
<evidence type="ECO:0000313" key="2">
    <source>
        <dbReference type="Proteomes" id="UP000765509"/>
    </source>
</evidence>
<keyword evidence="2" id="KW-1185">Reference proteome</keyword>
<name>A0A9Q3KE23_9BASI</name>
<comment type="caution">
    <text evidence="1">The sequence shown here is derived from an EMBL/GenBank/DDBJ whole genome shotgun (WGS) entry which is preliminary data.</text>
</comment>
<proteinExistence type="predicted"/>
<protein>
    <submittedName>
        <fullName evidence="1">Uncharacterized protein</fullName>
    </submittedName>
</protein>
<gene>
    <name evidence="1" type="ORF">O181_117824</name>
</gene>